<dbReference type="GO" id="GO:0044773">
    <property type="term" value="P:mitotic DNA damage checkpoint signaling"/>
    <property type="evidence" value="ECO:0007669"/>
    <property type="project" value="TreeGrafter"/>
</dbReference>
<dbReference type="Proteomes" id="UP000076584">
    <property type="component" value="Unassembled WGS sequence"/>
</dbReference>
<evidence type="ECO:0000259" key="2">
    <source>
        <dbReference type="PROSITE" id="PS50011"/>
    </source>
</evidence>
<feature type="domain" description="Protein kinase" evidence="2">
    <location>
        <begin position="1"/>
        <end position="262"/>
    </location>
</feature>
<dbReference type="EMBL" id="LFIW01001610">
    <property type="protein sequence ID" value="KZL81648.1"/>
    <property type="molecule type" value="Genomic_DNA"/>
</dbReference>
<comment type="caution">
    <text evidence="3">The sequence shown here is derived from an EMBL/GenBank/DDBJ whole genome shotgun (WGS) entry which is preliminary data.</text>
</comment>
<feature type="region of interest" description="Disordered" evidence="1">
    <location>
        <begin position="1"/>
        <end position="21"/>
    </location>
</feature>
<dbReference type="GO" id="GO:0004674">
    <property type="term" value="F:protein serine/threonine kinase activity"/>
    <property type="evidence" value="ECO:0007669"/>
    <property type="project" value="TreeGrafter"/>
</dbReference>
<organism evidence="3 4">
    <name type="scientific">Colletotrichum incanum</name>
    <name type="common">Soybean anthracnose fungus</name>
    <dbReference type="NCBI Taxonomy" id="1573173"/>
    <lineage>
        <taxon>Eukaryota</taxon>
        <taxon>Fungi</taxon>
        <taxon>Dikarya</taxon>
        <taxon>Ascomycota</taxon>
        <taxon>Pezizomycotina</taxon>
        <taxon>Sordariomycetes</taxon>
        <taxon>Hypocreomycetidae</taxon>
        <taxon>Glomerellales</taxon>
        <taxon>Glomerellaceae</taxon>
        <taxon>Colletotrichum</taxon>
        <taxon>Colletotrichum spaethianum species complex</taxon>
    </lineage>
</organism>
<evidence type="ECO:0000313" key="4">
    <source>
        <dbReference type="Proteomes" id="UP000076584"/>
    </source>
</evidence>
<dbReference type="PROSITE" id="PS00108">
    <property type="entry name" value="PROTEIN_KINASE_ST"/>
    <property type="match status" value="1"/>
</dbReference>
<dbReference type="PANTHER" id="PTHR44167">
    <property type="entry name" value="OVARIAN-SPECIFIC SERINE/THREONINE-PROTEIN KINASE LOK-RELATED"/>
    <property type="match status" value="1"/>
</dbReference>
<reference evidence="3 4" key="1">
    <citation type="submission" date="2015-06" db="EMBL/GenBank/DDBJ databases">
        <title>Survival trade-offs in plant roots during colonization by closely related pathogenic and mutualistic fungi.</title>
        <authorList>
            <person name="Hacquard S."/>
            <person name="Kracher B."/>
            <person name="Hiruma K."/>
            <person name="Weinman A."/>
            <person name="Muench P."/>
            <person name="Garrido Oter R."/>
            <person name="Ver Loren van Themaat E."/>
            <person name="Dallerey J.-F."/>
            <person name="Damm U."/>
            <person name="Henrissat B."/>
            <person name="Lespinet O."/>
            <person name="Thon M."/>
            <person name="Kemen E."/>
            <person name="McHardy A.C."/>
            <person name="Schulze-Lefert P."/>
            <person name="O'Connell R.J."/>
        </authorList>
    </citation>
    <scope>NUCLEOTIDE SEQUENCE [LARGE SCALE GENOMIC DNA]</scope>
    <source>
        <strain evidence="3 4">MAFF 238704</strain>
    </source>
</reference>
<sequence>MIPSESEYQQKPQSSLHLGPNQRTAIDTIPAFELLVYRFLASDLLQASQKPLTKATRKFILKSALQGLAALHAKGIIHSDIKPNNILIDYEHAETEDVVINSVQIVDFEDAVVLPSGKDVMGCLCGNQLWRSPESWARARQNTPSDVFSFGVVAVYVMLNDMIFRVSDEELRGEDAWRHIIRRHVSSFGDEAGYKGLLHHIGEENPFFQRLIDLAADFDADKPRKPFALWHYVAVELRDLVTKMTNLDPARRITACEALEHP</sequence>
<accession>A0A161WBR5</accession>
<dbReference type="AlphaFoldDB" id="A0A161WBR5"/>
<keyword evidence="3" id="KW-0808">Transferase</keyword>
<dbReference type="Pfam" id="PF00069">
    <property type="entry name" value="Pkinase"/>
    <property type="match status" value="1"/>
</dbReference>
<dbReference type="PROSITE" id="PS50011">
    <property type="entry name" value="PROTEIN_KINASE_DOM"/>
    <property type="match status" value="1"/>
</dbReference>
<protein>
    <submittedName>
        <fullName evidence="3">Camk protein kinase</fullName>
    </submittedName>
</protein>
<gene>
    <name evidence="3" type="ORF">CI238_12973</name>
</gene>
<dbReference type="SUPFAM" id="SSF56112">
    <property type="entry name" value="Protein kinase-like (PK-like)"/>
    <property type="match status" value="1"/>
</dbReference>
<name>A0A161WBR5_COLIC</name>
<dbReference type="Gene3D" id="1.10.510.10">
    <property type="entry name" value="Transferase(Phosphotransferase) domain 1"/>
    <property type="match status" value="1"/>
</dbReference>
<keyword evidence="4" id="KW-1185">Reference proteome</keyword>
<dbReference type="InterPro" id="IPR011009">
    <property type="entry name" value="Kinase-like_dom_sf"/>
</dbReference>
<dbReference type="InterPro" id="IPR000719">
    <property type="entry name" value="Prot_kinase_dom"/>
</dbReference>
<proteinExistence type="predicted"/>
<dbReference type="PANTHER" id="PTHR44167:SF24">
    <property type="entry name" value="SERINE_THREONINE-PROTEIN KINASE CHK2"/>
    <property type="match status" value="1"/>
</dbReference>
<keyword evidence="3" id="KW-0418">Kinase</keyword>
<dbReference type="GO" id="GO:0005634">
    <property type="term" value="C:nucleus"/>
    <property type="evidence" value="ECO:0007669"/>
    <property type="project" value="TreeGrafter"/>
</dbReference>
<evidence type="ECO:0000256" key="1">
    <source>
        <dbReference type="SAM" id="MobiDB-lite"/>
    </source>
</evidence>
<dbReference type="SMART" id="SM00220">
    <property type="entry name" value="S_TKc"/>
    <property type="match status" value="1"/>
</dbReference>
<evidence type="ECO:0000313" key="3">
    <source>
        <dbReference type="EMBL" id="KZL81648.1"/>
    </source>
</evidence>
<dbReference type="InterPro" id="IPR008271">
    <property type="entry name" value="Ser/Thr_kinase_AS"/>
</dbReference>
<dbReference type="GO" id="GO:0005524">
    <property type="term" value="F:ATP binding"/>
    <property type="evidence" value="ECO:0007669"/>
    <property type="project" value="InterPro"/>
</dbReference>
<dbReference type="STRING" id="1573173.A0A161WBR5"/>